<dbReference type="EC" id="1.17.7.4" evidence="5"/>
<dbReference type="Pfam" id="PF02401">
    <property type="entry name" value="LYTB"/>
    <property type="match status" value="1"/>
</dbReference>
<keyword evidence="5" id="KW-0414">Isoprene biosynthesis</keyword>
<gene>
    <name evidence="5" type="primary">ispH</name>
    <name evidence="7" type="ORF">Dia5BBH33_05790</name>
</gene>
<feature type="binding site" evidence="5">
    <location>
        <position position="221"/>
    </location>
    <ligand>
        <name>dimethylallyl diphosphate</name>
        <dbReference type="ChEBI" id="CHEBI:57623"/>
    </ligand>
</feature>
<dbReference type="PRINTS" id="PR00681">
    <property type="entry name" value="RIBOSOMALS1"/>
</dbReference>
<comment type="cofactor">
    <cofactor evidence="5">
        <name>[4Fe-4S] cluster</name>
        <dbReference type="ChEBI" id="CHEBI:49883"/>
    </cofactor>
    <text evidence="5">Binds 1 [4Fe-4S] cluster per subunit.</text>
</comment>
<dbReference type="GO" id="GO:0051539">
    <property type="term" value="F:4 iron, 4 sulfur cluster binding"/>
    <property type="evidence" value="ECO:0007669"/>
    <property type="project" value="UniProtKB-UniRule"/>
</dbReference>
<dbReference type="PROSITE" id="PS50126">
    <property type="entry name" value="S1"/>
    <property type="match status" value="4"/>
</dbReference>
<protein>
    <recommendedName>
        <fullName evidence="5">4-hydroxy-3-methylbut-2-enyl diphosphate reductase</fullName>
        <shortName evidence="5">HMBPP reductase</shortName>
        <ecNumber evidence="5">1.17.7.4</ecNumber>
    </recommendedName>
</protein>
<feature type="domain" description="S1 motif" evidence="6">
    <location>
        <begin position="471"/>
        <end position="539"/>
    </location>
</feature>
<feature type="binding site" evidence="5">
    <location>
        <position position="77"/>
    </location>
    <ligand>
        <name>isopentenyl diphosphate</name>
        <dbReference type="ChEBI" id="CHEBI:128769"/>
    </ligand>
</feature>
<comment type="catalytic activity">
    <reaction evidence="5">
        <text>dimethylallyl diphosphate + 2 oxidized [2Fe-2S]-[ferredoxin] + H2O = (2E)-4-hydroxy-3-methylbut-2-enyl diphosphate + 2 reduced [2Fe-2S]-[ferredoxin] + 2 H(+)</text>
        <dbReference type="Rhea" id="RHEA:24825"/>
        <dbReference type="Rhea" id="RHEA-COMP:10000"/>
        <dbReference type="Rhea" id="RHEA-COMP:10001"/>
        <dbReference type="ChEBI" id="CHEBI:15377"/>
        <dbReference type="ChEBI" id="CHEBI:15378"/>
        <dbReference type="ChEBI" id="CHEBI:33737"/>
        <dbReference type="ChEBI" id="CHEBI:33738"/>
        <dbReference type="ChEBI" id="CHEBI:57623"/>
        <dbReference type="ChEBI" id="CHEBI:128753"/>
        <dbReference type="EC" id="1.17.7.4"/>
    </reaction>
</comment>
<dbReference type="UniPathway" id="UPA00056">
    <property type="reaction ID" value="UER00097"/>
</dbReference>
<keyword evidence="2 5" id="KW-0479">Metal-binding</keyword>
<feature type="binding site" evidence="5">
    <location>
        <position position="45"/>
    </location>
    <ligand>
        <name>(2E)-4-hydroxy-3-methylbut-2-enyl diphosphate</name>
        <dbReference type="ChEBI" id="CHEBI:128753"/>
    </ligand>
</feature>
<feature type="domain" description="S1 motif" evidence="6">
    <location>
        <begin position="384"/>
        <end position="450"/>
    </location>
</feature>
<keyword evidence="5" id="KW-0560">Oxidoreductase</keyword>
<feature type="binding site" evidence="5">
    <location>
        <position position="221"/>
    </location>
    <ligand>
        <name>isopentenyl diphosphate</name>
        <dbReference type="ChEBI" id="CHEBI:128769"/>
    </ligand>
</feature>
<keyword evidence="1 5" id="KW-0004">4Fe-4S</keyword>
<dbReference type="NCBIfam" id="NF000907">
    <property type="entry name" value="PRK00087.1"/>
    <property type="match status" value="1"/>
</dbReference>
<dbReference type="GO" id="GO:0019288">
    <property type="term" value="P:isopentenyl diphosphate biosynthetic process, methylerythritol 4-phosphate pathway"/>
    <property type="evidence" value="ECO:0007669"/>
    <property type="project" value="UniProtKB-UniRule"/>
</dbReference>
<dbReference type="InterPro" id="IPR003029">
    <property type="entry name" value="S1_domain"/>
</dbReference>
<feature type="binding site" evidence="5">
    <location>
        <position position="221"/>
    </location>
    <ligand>
        <name>(2E)-4-hydroxy-3-methylbut-2-enyl diphosphate</name>
        <dbReference type="ChEBI" id="CHEBI:128753"/>
    </ligand>
</feature>
<dbReference type="GO" id="GO:0005840">
    <property type="term" value="C:ribosome"/>
    <property type="evidence" value="ECO:0007669"/>
    <property type="project" value="UniProtKB-KW"/>
</dbReference>
<comment type="caution">
    <text evidence="5">Lacks conserved residue(s) required for the propagation of feature annotation.</text>
</comment>
<feature type="binding site" evidence="5">
    <location>
        <position position="223"/>
    </location>
    <ligand>
        <name>dimethylallyl diphosphate</name>
        <dbReference type="ChEBI" id="CHEBI:57623"/>
    </ligand>
</feature>
<comment type="pathway">
    <text evidence="5">Isoprenoid biosynthesis; isopentenyl diphosphate biosynthesis via DXP pathway; isopentenyl diphosphate from 1-deoxy-D-xylulose 5-phosphate: step 6/6.</text>
</comment>
<dbReference type="InterPro" id="IPR003451">
    <property type="entry name" value="LytB/IspH"/>
</dbReference>
<reference evidence="8" key="1">
    <citation type="submission" date="2019-05" db="EMBL/GenBank/DDBJ databases">
        <title>Complete genome sequencing of Dialister sp. strain 5BBH33.</title>
        <authorList>
            <person name="Sakamoto M."/>
            <person name="Murakami T."/>
            <person name="Mori H."/>
        </authorList>
    </citation>
    <scope>NUCLEOTIDE SEQUENCE [LARGE SCALE GENOMIC DNA]</scope>
    <source>
        <strain evidence="8">5BBH33</strain>
    </source>
</reference>
<feature type="binding site" evidence="5">
    <location>
        <position position="193"/>
    </location>
    <ligand>
        <name>[4Fe-4S] cluster</name>
        <dbReference type="ChEBI" id="CHEBI:49883"/>
    </ligand>
</feature>
<evidence type="ECO:0000256" key="3">
    <source>
        <dbReference type="ARBA" id="ARBA00023004"/>
    </source>
</evidence>
<feature type="domain" description="S1 motif" evidence="6">
    <location>
        <begin position="297"/>
        <end position="366"/>
    </location>
</feature>
<dbReference type="NCBIfam" id="TIGR00216">
    <property type="entry name" value="ispH_lytB"/>
    <property type="match status" value="1"/>
</dbReference>
<proteinExistence type="inferred from homology"/>
<dbReference type="GO" id="GO:0016114">
    <property type="term" value="P:terpenoid biosynthetic process"/>
    <property type="evidence" value="ECO:0007669"/>
    <property type="project" value="UniProtKB-UniRule"/>
</dbReference>
<feature type="binding site" evidence="5">
    <location>
        <position position="265"/>
    </location>
    <ligand>
        <name>isopentenyl diphosphate</name>
        <dbReference type="ChEBI" id="CHEBI:128769"/>
    </ligand>
</feature>
<feature type="binding site" evidence="5">
    <location>
        <position position="45"/>
    </location>
    <ligand>
        <name>dimethylallyl diphosphate</name>
        <dbReference type="ChEBI" id="CHEBI:57623"/>
    </ligand>
</feature>
<dbReference type="PANTHER" id="PTHR30426:SF0">
    <property type="entry name" value="4-HYDROXY-3-METHYLBUT-2-ENYL DIPHOSPHATE REDUCTASE"/>
    <property type="match status" value="1"/>
</dbReference>
<feature type="binding site" evidence="5">
    <location>
        <position position="99"/>
    </location>
    <ligand>
        <name>[4Fe-4S] cluster</name>
        <dbReference type="ChEBI" id="CHEBI:49883"/>
    </ligand>
</feature>
<dbReference type="AlphaFoldDB" id="A0A8D4UTU7"/>
<dbReference type="SUPFAM" id="SSF50249">
    <property type="entry name" value="Nucleic acid-binding proteins"/>
    <property type="match status" value="4"/>
</dbReference>
<keyword evidence="3 5" id="KW-0408">Iron</keyword>
<feature type="domain" description="S1 motif" evidence="6">
    <location>
        <begin position="556"/>
        <end position="625"/>
    </location>
</feature>
<evidence type="ECO:0000313" key="8">
    <source>
        <dbReference type="Proteomes" id="UP000320585"/>
    </source>
</evidence>
<dbReference type="PANTHER" id="PTHR30426">
    <property type="entry name" value="4-HYDROXY-3-METHYLBUT-2-ENYL DIPHOSPHATE REDUCTASE"/>
    <property type="match status" value="1"/>
</dbReference>
<dbReference type="HAMAP" id="MF_00191">
    <property type="entry name" value="IspH"/>
    <property type="match status" value="1"/>
</dbReference>
<dbReference type="UniPathway" id="UPA00059">
    <property type="reaction ID" value="UER00105"/>
</dbReference>
<evidence type="ECO:0000256" key="2">
    <source>
        <dbReference type="ARBA" id="ARBA00022723"/>
    </source>
</evidence>
<feature type="binding site" evidence="5">
    <location>
        <position position="127"/>
    </location>
    <ligand>
        <name>dimethylallyl diphosphate</name>
        <dbReference type="ChEBI" id="CHEBI:57623"/>
    </ligand>
</feature>
<comment type="similarity">
    <text evidence="5">Belongs to the IspH family.</text>
</comment>
<dbReference type="CDD" id="cd04465">
    <property type="entry name" value="S1_RPS1_repeat_ec2_hs2"/>
    <property type="match status" value="1"/>
</dbReference>
<keyword evidence="7" id="KW-0689">Ribosomal protein</keyword>
<dbReference type="Gene3D" id="3.40.50.11270">
    <property type="match status" value="1"/>
</dbReference>
<dbReference type="CDD" id="cd00164">
    <property type="entry name" value="S1_like"/>
    <property type="match status" value="1"/>
</dbReference>
<dbReference type="InterPro" id="IPR012340">
    <property type="entry name" value="NA-bd_OB-fold"/>
</dbReference>
<feature type="binding site" evidence="5">
    <location>
        <position position="45"/>
    </location>
    <ligand>
        <name>isopentenyl diphosphate</name>
        <dbReference type="ChEBI" id="CHEBI:128769"/>
    </ligand>
</feature>
<evidence type="ECO:0000256" key="1">
    <source>
        <dbReference type="ARBA" id="ARBA00022485"/>
    </source>
</evidence>
<keyword evidence="8" id="KW-1185">Reference proteome</keyword>
<dbReference type="CDD" id="cd13944">
    <property type="entry name" value="lytB_ispH"/>
    <property type="match status" value="1"/>
</dbReference>
<feature type="binding site" evidence="5">
    <location>
        <position position="77"/>
    </location>
    <ligand>
        <name>dimethylallyl diphosphate</name>
        <dbReference type="ChEBI" id="CHEBI:57623"/>
    </ligand>
</feature>
<name>A0A8D4UTU7_9FIRM</name>
<feature type="binding site" evidence="5">
    <location>
        <position position="127"/>
    </location>
    <ligand>
        <name>(2E)-4-hydroxy-3-methylbut-2-enyl diphosphate</name>
        <dbReference type="ChEBI" id="CHEBI:128753"/>
    </ligand>
</feature>
<organism evidence="7 8">
    <name type="scientific">Dialister hominis</name>
    <dbReference type="NCBI Taxonomy" id="2582419"/>
    <lineage>
        <taxon>Bacteria</taxon>
        <taxon>Bacillati</taxon>
        <taxon>Bacillota</taxon>
        <taxon>Negativicutes</taxon>
        <taxon>Veillonellales</taxon>
        <taxon>Veillonellaceae</taxon>
        <taxon>Dialister</taxon>
    </lineage>
</organism>
<dbReference type="KEGG" id="dho:Dia5BBH33_05790"/>
<comment type="pathway">
    <text evidence="5">Isoprenoid biosynthesis; dimethylallyl diphosphate biosynthesis; dimethylallyl diphosphate from (2E)-4-hydroxy-3-methylbutenyl diphosphate: step 1/1.</text>
</comment>
<dbReference type="Gene3D" id="3.40.1010.20">
    <property type="entry name" value="4-hydroxy-3-methylbut-2-enyl diphosphate reductase, catalytic domain"/>
    <property type="match status" value="2"/>
</dbReference>
<dbReference type="Proteomes" id="UP000320585">
    <property type="component" value="Chromosome"/>
</dbReference>
<dbReference type="GO" id="GO:0050992">
    <property type="term" value="P:dimethylallyl diphosphate biosynthetic process"/>
    <property type="evidence" value="ECO:0007669"/>
    <property type="project" value="UniProtKB-UniRule"/>
</dbReference>
<feature type="binding site" evidence="5">
    <location>
        <position position="265"/>
    </location>
    <ligand>
        <name>dimethylallyl diphosphate</name>
        <dbReference type="ChEBI" id="CHEBI:57623"/>
    </ligand>
</feature>
<evidence type="ECO:0000256" key="5">
    <source>
        <dbReference type="HAMAP-Rule" id="MF_00191"/>
    </source>
</evidence>
<feature type="binding site" evidence="5">
    <location>
        <position position="223"/>
    </location>
    <ligand>
        <name>isopentenyl diphosphate</name>
        <dbReference type="ChEBI" id="CHEBI:128769"/>
    </ligand>
</feature>
<dbReference type="GO" id="GO:0046872">
    <property type="term" value="F:metal ion binding"/>
    <property type="evidence" value="ECO:0007669"/>
    <property type="project" value="UniProtKB-KW"/>
</dbReference>
<comment type="catalytic activity">
    <reaction evidence="5">
        <text>isopentenyl diphosphate + 2 oxidized [2Fe-2S]-[ferredoxin] + H2O = (2E)-4-hydroxy-3-methylbut-2-enyl diphosphate + 2 reduced [2Fe-2S]-[ferredoxin] + 2 H(+)</text>
        <dbReference type="Rhea" id="RHEA:24488"/>
        <dbReference type="Rhea" id="RHEA-COMP:10000"/>
        <dbReference type="Rhea" id="RHEA-COMP:10001"/>
        <dbReference type="ChEBI" id="CHEBI:15377"/>
        <dbReference type="ChEBI" id="CHEBI:15378"/>
        <dbReference type="ChEBI" id="CHEBI:33737"/>
        <dbReference type="ChEBI" id="CHEBI:33738"/>
        <dbReference type="ChEBI" id="CHEBI:128753"/>
        <dbReference type="ChEBI" id="CHEBI:128769"/>
        <dbReference type="EC" id="1.17.7.4"/>
    </reaction>
</comment>
<feature type="active site" description="Proton donor" evidence="5">
    <location>
        <position position="129"/>
    </location>
</feature>
<dbReference type="GO" id="GO:0003676">
    <property type="term" value="F:nucleic acid binding"/>
    <property type="evidence" value="ECO:0007669"/>
    <property type="project" value="InterPro"/>
</dbReference>
<feature type="binding site" evidence="5">
    <location>
        <position position="17"/>
    </location>
    <ligand>
        <name>[4Fe-4S] cluster</name>
        <dbReference type="ChEBI" id="CHEBI:49883"/>
    </ligand>
</feature>
<comment type="function">
    <text evidence="5">Catalyzes the conversion of 1-hydroxy-2-methyl-2-(E)-butenyl 4-diphosphate (HMBPP) into a mixture of isopentenyl diphosphate (IPP) and dimethylallyl diphosphate (DMAPP). Acts in the terminal step of the DOXP/MEP pathway for isoprenoid precursor biosynthesis.</text>
</comment>
<accession>A0A8D4UTU7</accession>
<feature type="binding site" evidence="5">
    <location>
        <position position="223"/>
    </location>
    <ligand>
        <name>(2E)-4-hydroxy-3-methylbut-2-enyl diphosphate</name>
        <dbReference type="ChEBI" id="CHEBI:128753"/>
    </ligand>
</feature>
<dbReference type="Pfam" id="PF00575">
    <property type="entry name" value="S1"/>
    <property type="match status" value="4"/>
</dbReference>
<evidence type="ECO:0000256" key="4">
    <source>
        <dbReference type="ARBA" id="ARBA00023014"/>
    </source>
</evidence>
<feature type="binding site" evidence="5">
    <location>
        <position position="77"/>
    </location>
    <ligand>
        <name>(2E)-4-hydroxy-3-methylbut-2-enyl diphosphate</name>
        <dbReference type="ChEBI" id="CHEBI:128753"/>
    </ligand>
</feature>
<evidence type="ECO:0000259" key="6">
    <source>
        <dbReference type="PROSITE" id="PS50126"/>
    </source>
</evidence>
<keyword evidence="4 5" id="KW-0411">Iron-sulfur</keyword>
<dbReference type="SMART" id="SM00316">
    <property type="entry name" value="S1"/>
    <property type="match status" value="4"/>
</dbReference>
<dbReference type="Gene3D" id="2.40.50.140">
    <property type="entry name" value="Nucleic acid-binding proteins"/>
    <property type="match status" value="4"/>
</dbReference>
<dbReference type="GO" id="GO:0051745">
    <property type="term" value="F:4-hydroxy-3-methylbut-2-enyl diphosphate reductase activity"/>
    <property type="evidence" value="ECO:0007669"/>
    <property type="project" value="UniProtKB-UniRule"/>
</dbReference>
<dbReference type="EMBL" id="AP019697">
    <property type="protein sequence ID" value="BBK24644.1"/>
    <property type="molecule type" value="Genomic_DNA"/>
</dbReference>
<keyword evidence="7" id="KW-0687">Ribonucleoprotein</keyword>
<feature type="binding site" evidence="5">
    <location>
        <position position="265"/>
    </location>
    <ligand>
        <name>(2E)-4-hydroxy-3-methylbut-2-enyl diphosphate</name>
        <dbReference type="ChEBI" id="CHEBI:128753"/>
    </ligand>
</feature>
<dbReference type="InterPro" id="IPR035104">
    <property type="entry name" value="Ribosomal_protein_S1-like"/>
</dbReference>
<feature type="binding site" evidence="5">
    <location>
        <position position="165"/>
    </location>
    <ligand>
        <name>(2E)-4-hydroxy-3-methylbut-2-enyl diphosphate</name>
        <dbReference type="ChEBI" id="CHEBI:128753"/>
    </ligand>
</feature>
<evidence type="ECO:0000313" key="7">
    <source>
        <dbReference type="EMBL" id="BBK24644.1"/>
    </source>
</evidence>
<sequence length="636" mass="70783">MKKKHMEIYRADVMGFCYGVKRAMKIAEKAAKDGVKAVTYGPIIHNPQVVGRLAEAGVPAVNELDEVKDEIVIIRSHGVGPSCYNTLKCKNLALMDATCPYVKRNQEITRQLVADGKQVVLIGEKKHPEMKSVAEWAVGHSYMVETMEDVDALPPMQEAHIVIQTTFSVALADRLITAIKQKVPVVHVNKSICDATMQRQQAARELARKVDVMIVIGGCNSANTGRLAEVCRSEGAVTHHIETAEELKPEWFRSQDKIGITAGASTPDWIIEEVVGIMENMKEMLDQEEMNLDVHKGSVVEGKVIEVLDDKAYISFGYKTEAVLQAHEYSYPAPASLKDVLKVGDTLRVQVVSGVKEDSTIYVSKIKVDRLADWDVVEEAFQKGEPVECEGIEAIKVGLLVQIKSLRGFIPLSQGDLRFVHSLQGLVGQKFPAKILEVDRTKNRLVLSRKAVLEDQKNTEMDEIEEAYQNGTVLQGTVKKIMPYGAFIGINGVEGLLHISDISWKKIGKVEDVLKPDQVIDVKIKSFDREKQRISFTHKDCLPNPWETAVHDHQIDDVVDAKVVKILEFGVIVELEDGLTGLLHINEMTDDHNKKPGDICQVGDDLKVRIINIDEGRRRISFSLVEAPVHDAPEET</sequence>
<feature type="binding site" evidence="5">
    <location>
        <position position="127"/>
    </location>
    <ligand>
        <name>isopentenyl diphosphate</name>
        <dbReference type="ChEBI" id="CHEBI:128769"/>
    </ligand>
</feature>